<name>A0A9N9KH39_9GLOM</name>
<evidence type="ECO:0000313" key="1">
    <source>
        <dbReference type="EMBL" id="CAG8832609.1"/>
    </source>
</evidence>
<dbReference type="OrthoDB" id="2158935at2759"/>
<dbReference type="AlphaFoldDB" id="A0A9N9KH39"/>
<protein>
    <submittedName>
        <fullName evidence="1">21946_t:CDS:1</fullName>
    </submittedName>
</protein>
<gene>
    <name evidence="1" type="ORF">CPELLU_LOCUS20872</name>
</gene>
<accession>A0A9N9KH39</accession>
<dbReference type="EMBL" id="CAJVQA010068788">
    <property type="protein sequence ID" value="CAG8832609.1"/>
    <property type="molecule type" value="Genomic_DNA"/>
</dbReference>
<evidence type="ECO:0000313" key="2">
    <source>
        <dbReference type="Proteomes" id="UP000789759"/>
    </source>
</evidence>
<sequence>KTYLIQEAKQIGVLAASCHFGIDQSMVSRWKNNEKKFNNVVSGNRCVGAGRTLFYPAAEEELIK</sequence>
<reference evidence="1" key="1">
    <citation type="submission" date="2021-06" db="EMBL/GenBank/DDBJ databases">
        <authorList>
            <person name="Kallberg Y."/>
            <person name="Tangrot J."/>
            <person name="Rosling A."/>
        </authorList>
    </citation>
    <scope>NUCLEOTIDE SEQUENCE</scope>
    <source>
        <strain evidence="1">FL966</strain>
    </source>
</reference>
<proteinExistence type="predicted"/>
<comment type="caution">
    <text evidence="1">The sequence shown here is derived from an EMBL/GenBank/DDBJ whole genome shotgun (WGS) entry which is preliminary data.</text>
</comment>
<feature type="non-terminal residue" evidence="1">
    <location>
        <position position="1"/>
    </location>
</feature>
<feature type="non-terminal residue" evidence="1">
    <location>
        <position position="64"/>
    </location>
</feature>
<dbReference type="Proteomes" id="UP000789759">
    <property type="component" value="Unassembled WGS sequence"/>
</dbReference>
<keyword evidence="2" id="KW-1185">Reference proteome</keyword>
<organism evidence="1 2">
    <name type="scientific">Cetraspora pellucida</name>
    <dbReference type="NCBI Taxonomy" id="1433469"/>
    <lineage>
        <taxon>Eukaryota</taxon>
        <taxon>Fungi</taxon>
        <taxon>Fungi incertae sedis</taxon>
        <taxon>Mucoromycota</taxon>
        <taxon>Glomeromycotina</taxon>
        <taxon>Glomeromycetes</taxon>
        <taxon>Diversisporales</taxon>
        <taxon>Gigasporaceae</taxon>
        <taxon>Cetraspora</taxon>
    </lineage>
</organism>